<reference evidence="1 2" key="1">
    <citation type="submission" date="2020-04" db="EMBL/GenBank/DDBJ databases">
        <title>Genome sequencing of novel species.</title>
        <authorList>
            <person name="Heo J."/>
            <person name="Kim S.-J."/>
            <person name="Kim J.-S."/>
            <person name="Hong S.-B."/>
            <person name="Kwon S.-W."/>
        </authorList>
    </citation>
    <scope>NUCLEOTIDE SEQUENCE [LARGE SCALE GENOMIC DNA]</scope>
    <source>
        <strain evidence="1 2">GN2-R2</strain>
    </source>
</reference>
<keyword evidence="2" id="KW-1185">Reference proteome</keyword>
<sequence length="170" mass="19333">MSLHAGLLAQARDLSVFEKKGKPKQASLRRSVSCAYYALFHLLVKEASDVLGSRLSKEARAKLRRSFGHVEMKLVCASYAQPQSKFNPQISILLTFPISPELRNLAKLFVSLQDERHKADYDIAAIYTRSYVQSIVSDLDKVFSDWQLIRTSNNAKVFLADLLLRKSWSR</sequence>
<organism evidence="1 2">
    <name type="scientific">Massilia forsythiae</name>
    <dbReference type="NCBI Taxonomy" id="2728020"/>
    <lineage>
        <taxon>Bacteria</taxon>
        <taxon>Pseudomonadati</taxon>
        <taxon>Pseudomonadota</taxon>
        <taxon>Betaproteobacteria</taxon>
        <taxon>Burkholderiales</taxon>
        <taxon>Oxalobacteraceae</taxon>
        <taxon>Telluria group</taxon>
        <taxon>Massilia</taxon>
    </lineage>
</organism>
<gene>
    <name evidence="1" type="ORF">HH212_22930</name>
</gene>
<proteinExistence type="predicted"/>
<dbReference type="RefSeq" id="WP_170204605.1">
    <property type="nucleotide sequence ID" value="NZ_CP051685.1"/>
</dbReference>
<dbReference type="KEGG" id="mfy:HH212_22930"/>
<accession>A0A7Z2VZW4</accession>
<protein>
    <recommendedName>
        <fullName evidence="3">HEPN domain-containing protein</fullName>
    </recommendedName>
</protein>
<evidence type="ECO:0008006" key="3">
    <source>
        <dbReference type="Google" id="ProtNLM"/>
    </source>
</evidence>
<dbReference type="Gene3D" id="1.20.120.330">
    <property type="entry name" value="Nucleotidyltransferases domain 2"/>
    <property type="match status" value="1"/>
</dbReference>
<evidence type="ECO:0000313" key="1">
    <source>
        <dbReference type="EMBL" id="QJE02521.1"/>
    </source>
</evidence>
<name>A0A7Z2VZW4_9BURK</name>
<dbReference type="EMBL" id="CP051685">
    <property type="protein sequence ID" value="QJE02521.1"/>
    <property type="molecule type" value="Genomic_DNA"/>
</dbReference>
<dbReference type="AlphaFoldDB" id="A0A7Z2VZW4"/>
<dbReference type="Proteomes" id="UP000502415">
    <property type="component" value="Chromosome"/>
</dbReference>
<evidence type="ECO:0000313" key="2">
    <source>
        <dbReference type="Proteomes" id="UP000502415"/>
    </source>
</evidence>